<dbReference type="GO" id="GO:0016020">
    <property type="term" value="C:membrane"/>
    <property type="evidence" value="ECO:0007669"/>
    <property type="project" value="UniProtKB-SubCell"/>
</dbReference>
<dbReference type="SUPFAM" id="SSF103506">
    <property type="entry name" value="Mitochondrial carrier"/>
    <property type="match status" value="1"/>
</dbReference>
<evidence type="ECO:0000256" key="4">
    <source>
        <dbReference type="ARBA" id="ARBA00022737"/>
    </source>
</evidence>
<feature type="compositionally biased region" description="Low complexity" evidence="8">
    <location>
        <begin position="140"/>
        <end position="163"/>
    </location>
</feature>
<evidence type="ECO:0000256" key="1">
    <source>
        <dbReference type="ARBA" id="ARBA00004141"/>
    </source>
</evidence>
<dbReference type="InterPro" id="IPR002067">
    <property type="entry name" value="MCP"/>
</dbReference>
<feature type="repeat" description="Solcar" evidence="6">
    <location>
        <begin position="1"/>
        <end position="81"/>
    </location>
</feature>
<keyword evidence="3 6" id="KW-0812">Transmembrane</keyword>
<dbReference type="EMBL" id="KK101886">
    <property type="protein sequence ID" value="KIY99304.1"/>
    <property type="molecule type" value="Genomic_DNA"/>
</dbReference>
<feature type="region of interest" description="Disordered" evidence="8">
    <location>
        <begin position="89"/>
        <end position="192"/>
    </location>
</feature>
<dbReference type="GeneID" id="25741531"/>
<dbReference type="RefSeq" id="XP_013898324.1">
    <property type="nucleotide sequence ID" value="XM_014042870.1"/>
</dbReference>
<evidence type="ECO:0000256" key="3">
    <source>
        <dbReference type="ARBA" id="ARBA00022692"/>
    </source>
</evidence>
<evidence type="ECO:0000256" key="6">
    <source>
        <dbReference type="PROSITE-ProRule" id="PRU00282"/>
    </source>
</evidence>
<dbReference type="KEGG" id="mng:MNEG_8656"/>
<evidence type="ECO:0000256" key="7">
    <source>
        <dbReference type="RuleBase" id="RU000488"/>
    </source>
</evidence>
<dbReference type="Pfam" id="PF00153">
    <property type="entry name" value="Mito_carr"/>
    <property type="match status" value="2"/>
</dbReference>
<dbReference type="STRING" id="145388.A0A0D2M7G8"/>
<proteinExistence type="inferred from homology"/>
<keyword evidence="10" id="KW-1185">Reference proteome</keyword>
<feature type="repeat" description="Solcar" evidence="6">
    <location>
        <begin position="193"/>
        <end position="281"/>
    </location>
</feature>
<dbReference type="InterPro" id="IPR023395">
    <property type="entry name" value="MCP_dom_sf"/>
</dbReference>
<dbReference type="PROSITE" id="PS50920">
    <property type="entry name" value="SOLCAR"/>
    <property type="match status" value="2"/>
</dbReference>
<dbReference type="Proteomes" id="UP000054498">
    <property type="component" value="Unassembled WGS sequence"/>
</dbReference>
<sequence>MLLGSAHPHPPFAYPLDLVRTRLAAQTGRGRGYYSGIGGTLRRIVTEEGASGLYRGLGATLVQVVPSLALSFTVYETARNAAAEWEQRRAHTHAGASGGVSAAEVGRRGGAGGAAPGHTAAGGGGGEWDLAQALVDGKEAASSSETMDAAAASSSSSSSSSSSGSGGGISSSSGGVSLRGGQARPGVQPPPPVSTAASLACGCLSGLVTSTATFPLDVVRRRMQVHGAGGARGGASYAGVIRQIWSARGASGFYAGIAAEYCKVVPGVAIAYGTYEAMKAWTKAD</sequence>
<reference evidence="9 10" key="1">
    <citation type="journal article" date="2013" name="BMC Genomics">
        <title>Reconstruction of the lipid metabolism for the microalga Monoraphidium neglectum from its genome sequence reveals characteristics suitable for biofuel production.</title>
        <authorList>
            <person name="Bogen C."/>
            <person name="Al-Dilaimi A."/>
            <person name="Albersmeier A."/>
            <person name="Wichmann J."/>
            <person name="Grundmann M."/>
            <person name="Rupp O."/>
            <person name="Lauersen K.J."/>
            <person name="Blifernez-Klassen O."/>
            <person name="Kalinowski J."/>
            <person name="Goesmann A."/>
            <person name="Mussgnug J.H."/>
            <person name="Kruse O."/>
        </authorList>
    </citation>
    <scope>NUCLEOTIDE SEQUENCE [LARGE SCALE GENOMIC DNA]</scope>
    <source>
        <strain evidence="9 10">SAG 48.87</strain>
    </source>
</reference>
<accession>A0A0D2M7G8</accession>
<dbReference type="PANTHER" id="PTHR24089">
    <property type="entry name" value="SOLUTE CARRIER FAMILY 25"/>
    <property type="match status" value="1"/>
</dbReference>
<keyword evidence="4" id="KW-0677">Repeat</keyword>
<gene>
    <name evidence="9" type="ORF">MNEG_8656</name>
</gene>
<protein>
    <submittedName>
        <fullName evidence="9">Uncharacterized protein</fullName>
    </submittedName>
</protein>
<evidence type="ECO:0000256" key="5">
    <source>
        <dbReference type="ARBA" id="ARBA00023136"/>
    </source>
</evidence>
<dbReference type="InterPro" id="IPR018108">
    <property type="entry name" value="MCP_transmembrane"/>
</dbReference>
<evidence type="ECO:0000313" key="10">
    <source>
        <dbReference type="Proteomes" id="UP000054498"/>
    </source>
</evidence>
<comment type="subcellular location">
    <subcellularLocation>
        <location evidence="1">Membrane</location>
        <topology evidence="1">Multi-pass membrane protein</topology>
    </subcellularLocation>
</comment>
<keyword evidence="2 7" id="KW-0813">Transport</keyword>
<dbReference type="GO" id="GO:0055085">
    <property type="term" value="P:transmembrane transport"/>
    <property type="evidence" value="ECO:0007669"/>
    <property type="project" value="InterPro"/>
</dbReference>
<dbReference type="OrthoDB" id="544442at2759"/>
<evidence type="ECO:0000256" key="8">
    <source>
        <dbReference type="SAM" id="MobiDB-lite"/>
    </source>
</evidence>
<comment type="similarity">
    <text evidence="7">Belongs to the mitochondrial carrier (TC 2.A.29) family.</text>
</comment>
<organism evidence="9 10">
    <name type="scientific">Monoraphidium neglectum</name>
    <dbReference type="NCBI Taxonomy" id="145388"/>
    <lineage>
        <taxon>Eukaryota</taxon>
        <taxon>Viridiplantae</taxon>
        <taxon>Chlorophyta</taxon>
        <taxon>core chlorophytes</taxon>
        <taxon>Chlorophyceae</taxon>
        <taxon>CS clade</taxon>
        <taxon>Sphaeropleales</taxon>
        <taxon>Selenastraceae</taxon>
        <taxon>Monoraphidium</taxon>
    </lineage>
</organism>
<evidence type="ECO:0000256" key="2">
    <source>
        <dbReference type="ARBA" id="ARBA00022448"/>
    </source>
</evidence>
<name>A0A0D2M7G8_9CHLO</name>
<feature type="compositionally biased region" description="Gly residues" evidence="8">
    <location>
        <begin position="108"/>
        <end position="127"/>
    </location>
</feature>
<dbReference type="PRINTS" id="PR00926">
    <property type="entry name" value="MITOCARRIER"/>
</dbReference>
<dbReference type="Gene3D" id="1.50.40.10">
    <property type="entry name" value="Mitochondrial carrier domain"/>
    <property type="match status" value="2"/>
</dbReference>
<evidence type="ECO:0000313" key="9">
    <source>
        <dbReference type="EMBL" id="KIY99304.1"/>
    </source>
</evidence>
<keyword evidence="5 6" id="KW-0472">Membrane</keyword>
<dbReference type="AlphaFoldDB" id="A0A0D2M7G8"/>